<dbReference type="AlphaFoldDB" id="A0A5P8WBV2"/>
<proteinExistence type="predicted"/>
<dbReference type="KEGG" id="nsh:GXM_07712"/>
<name>A0A5P8WBV2_9NOSO</name>
<gene>
    <name evidence="1" type="ORF">GXM_07712</name>
</gene>
<evidence type="ECO:0000313" key="2">
    <source>
        <dbReference type="Proteomes" id="UP000326678"/>
    </source>
</evidence>
<accession>A0A5P8WBV2</accession>
<protein>
    <submittedName>
        <fullName evidence="1">Putative transposase</fullName>
    </submittedName>
</protein>
<reference evidence="1 2" key="1">
    <citation type="submission" date="2019-10" db="EMBL/GenBank/DDBJ databases">
        <title>Genomic and transcriptomic insights into the perfect genentic adaptation of a filamentous nitrogen-fixing cyanobacterium to rice fields.</title>
        <authorList>
            <person name="Chen Z."/>
        </authorList>
    </citation>
    <scope>NUCLEOTIDE SEQUENCE [LARGE SCALE GENOMIC DNA]</scope>
    <source>
        <strain evidence="1">CCNUC1</strain>
    </source>
</reference>
<dbReference type="EMBL" id="CP045227">
    <property type="protein sequence ID" value="QFS50218.1"/>
    <property type="molecule type" value="Genomic_DNA"/>
</dbReference>
<dbReference type="Proteomes" id="UP000326678">
    <property type="component" value="Chromosome Gxm2"/>
</dbReference>
<evidence type="ECO:0000313" key="1">
    <source>
        <dbReference type="EMBL" id="QFS50218.1"/>
    </source>
</evidence>
<keyword evidence="2" id="KW-1185">Reference proteome</keyword>
<sequence>MFRDFKSGGYNLEDTNASGQRLISLILLISLAYTSATISGQKIKRMGIQKYVGRIIEAGRTFRRHSSFYIGLYGSNWVNFMENSYELVIELLTLSPNTALPAAMRYIHPQS</sequence>
<organism evidence="1 2">
    <name type="scientific">Nostoc sphaeroides CCNUC1</name>
    <dbReference type="NCBI Taxonomy" id="2653204"/>
    <lineage>
        <taxon>Bacteria</taxon>
        <taxon>Bacillati</taxon>
        <taxon>Cyanobacteriota</taxon>
        <taxon>Cyanophyceae</taxon>
        <taxon>Nostocales</taxon>
        <taxon>Nostocaceae</taxon>
        <taxon>Nostoc</taxon>
    </lineage>
</organism>